<dbReference type="Proteomes" id="UP000324907">
    <property type="component" value="Unassembled WGS sequence"/>
</dbReference>
<dbReference type="FunFam" id="3.30.470.20:FF:000028">
    <property type="entry name" value="Methylcrotonoyl-CoA carboxylase subunit alpha, mitochondrial"/>
    <property type="match status" value="1"/>
</dbReference>
<feature type="domain" description="Lipoyl-binding" evidence="7">
    <location>
        <begin position="813"/>
        <end position="888"/>
    </location>
</feature>
<evidence type="ECO:0000259" key="8">
    <source>
        <dbReference type="PROSITE" id="PS50975"/>
    </source>
</evidence>
<dbReference type="InterPro" id="IPR005482">
    <property type="entry name" value="Biotin_COase_C"/>
</dbReference>
<dbReference type="InterPro" id="IPR011764">
    <property type="entry name" value="Biotin_carboxylation_dom"/>
</dbReference>
<feature type="domain" description="ATP-grasp" evidence="8">
    <location>
        <begin position="261"/>
        <end position="458"/>
    </location>
</feature>
<dbReference type="CDD" id="cd06850">
    <property type="entry name" value="biotinyl_domain"/>
    <property type="match status" value="1"/>
</dbReference>
<dbReference type="GO" id="GO:0046872">
    <property type="term" value="F:metal ion binding"/>
    <property type="evidence" value="ECO:0007669"/>
    <property type="project" value="InterPro"/>
</dbReference>
<keyword evidence="4 6" id="KW-0067">ATP-binding</keyword>
<evidence type="ECO:0000256" key="2">
    <source>
        <dbReference type="ARBA" id="ARBA00022598"/>
    </source>
</evidence>
<name>A0A5A8DH08_CAFRO</name>
<keyword evidence="3 6" id="KW-0547">Nucleotide-binding</keyword>
<dbReference type="PANTHER" id="PTHR18866">
    <property type="entry name" value="CARBOXYLASE:PYRUVATE/ACETYL-COA/PROPIONYL-COA CARBOXYLASE"/>
    <property type="match status" value="1"/>
</dbReference>
<accession>A0A5A8DH08</accession>
<evidence type="ECO:0000256" key="4">
    <source>
        <dbReference type="ARBA" id="ARBA00022840"/>
    </source>
</evidence>
<dbReference type="InterPro" id="IPR011761">
    <property type="entry name" value="ATP-grasp"/>
</dbReference>
<dbReference type="Gene3D" id="2.40.50.100">
    <property type="match status" value="1"/>
</dbReference>
<dbReference type="PROSITE" id="PS50979">
    <property type="entry name" value="BC"/>
    <property type="match status" value="1"/>
</dbReference>
<dbReference type="Gene3D" id="3.30.470.20">
    <property type="entry name" value="ATP-grasp fold, B domain"/>
    <property type="match status" value="1"/>
</dbReference>
<evidence type="ECO:0000256" key="3">
    <source>
        <dbReference type="ARBA" id="ARBA00022741"/>
    </source>
</evidence>
<sequence length="893" mass="96744">MTAPLDAEVEGWWSKEAFSVVPLHFFCNCSLKGFQGRIAGLPVAELERMVAEVQNHSAAGPGGSSHLGELQARRGEALEAQTLGVLKFKNGKPTMIIGNQLAEGKMETLAKPHAVMRVLRWQPALGAAKAPRFASTAASSPLFDKILIANRGEIVGRVVRTARRMGIETVAVYSEADAHALHVRMADEAVCVGPAPSAQSYLNMDRIIQACKDTGAQAVHPGYGFLSENHIFQERLQAEGIKFIGPGTRAITAMGDKIESKKLAAEAGVHTVPGHLGVVHSDDEVKRIANEIGYPVMIKASAGGGGKGMRIAWNDEEAVEGFKLSTEEARSSFGDDRIFIEKFIVEPRHIEIQLVADAHGNVLTLPERECSIQRRNQKVIEESPSVLLTPETRAAMQAQAAALARAVDYQSAGTVEFLCDREQNFFFLEMNTRLQVEHPVTEYVTGLDLVELMIRVAAGEALPEDLIREPLPILGHAVEARVYAEDPFRGFLPSTGRLEQYIEPTAAVCGMPDDALRLDAGVVAGSEISMFYDPMIAKLVTHADDRPEALRRLRTALDAYVIRGVGHNIPFLRDLAAHPRHESGKISTAFIAEEYPSGFHGVALPERSEREMVATAVVMNALDTARDSDPSDRVANAPRPAFIGDVQYVTVRGGPDADEQDVVYRAYIVDAATGEDIAASIGDEEDVPEGAGYSVVVQRLPQATLDALNALDETDDRDEAMKLADVVASADATHVVKLGGVSWGPSTPLFLGSSSEMRVTQSEAADETEPRRAIVQHLDHAAEGYVLSSEGAERQVLVRSMRQQQLARWMLPKPEIDFSKVIVSPMPGKLVDVSVEEGEMVQQGQAVAVVEAMKMQNVLRAPKAGRIGRVAGVPGDTLVVDQVIVEFADEEDK</sequence>
<dbReference type="PROSITE" id="PS00866">
    <property type="entry name" value="CPSASE_1"/>
    <property type="match status" value="1"/>
</dbReference>
<dbReference type="InterPro" id="IPR050856">
    <property type="entry name" value="Biotin_carboxylase_complex"/>
</dbReference>
<dbReference type="GO" id="GO:0004658">
    <property type="term" value="F:propionyl-CoA carboxylase activity"/>
    <property type="evidence" value="ECO:0007669"/>
    <property type="project" value="TreeGrafter"/>
</dbReference>
<dbReference type="FunFam" id="3.30.1490.20:FF:000003">
    <property type="entry name" value="acetyl-CoA carboxylase isoform X1"/>
    <property type="match status" value="1"/>
</dbReference>
<comment type="cofactor">
    <cofactor evidence="1">
        <name>biotin</name>
        <dbReference type="ChEBI" id="CHEBI:57586"/>
    </cofactor>
</comment>
<keyword evidence="5" id="KW-0092">Biotin</keyword>
<dbReference type="SMART" id="SM00878">
    <property type="entry name" value="Biotin_carb_C"/>
    <property type="match status" value="1"/>
</dbReference>
<dbReference type="InterPro" id="IPR016185">
    <property type="entry name" value="PreATP-grasp_dom_sf"/>
</dbReference>
<dbReference type="SUPFAM" id="SSF51230">
    <property type="entry name" value="Single hybrid motif"/>
    <property type="match status" value="1"/>
</dbReference>
<dbReference type="Pfam" id="PF02785">
    <property type="entry name" value="Biotin_carb_C"/>
    <property type="match status" value="1"/>
</dbReference>
<evidence type="ECO:0000313" key="10">
    <source>
        <dbReference type="EMBL" id="KAA0164813.1"/>
    </source>
</evidence>
<evidence type="ECO:0000256" key="6">
    <source>
        <dbReference type="PROSITE-ProRule" id="PRU00409"/>
    </source>
</evidence>
<dbReference type="InterPro" id="IPR000089">
    <property type="entry name" value="Biotin_lipoyl"/>
</dbReference>
<dbReference type="InterPro" id="IPR005481">
    <property type="entry name" value="BC-like_N"/>
</dbReference>
<evidence type="ECO:0008006" key="12">
    <source>
        <dbReference type="Google" id="ProtNLM"/>
    </source>
</evidence>
<dbReference type="PROSITE" id="PS50968">
    <property type="entry name" value="BIOTINYL_LIPOYL"/>
    <property type="match status" value="1"/>
</dbReference>
<evidence type="ECO:0000313" key="11">
    <source>
        <dbReference type="Proteomes" id="UP000324907"/>
    </source>
</evidence>
<feature type="domain" description="Biotin carboxylation" evidence="9">
    <location>
        <begin position="142"/>
        <end position="596"/>
    </location>
</feature>
<dbReference type="InterPro" id="IPR011053">
    <property type="entry name" value="Single_hybrid_motif"/>
</dbReference>
<dbReference type="EMBL" id="VLTL01000052">
    <property type="protein sequence ID" value="KAA0164813.1"/>
    <property type="molecule type" value="Genomic_DNA"/>
</dbReference>
<dbReference type="FunFam" id="3.40.50.20:FF:000010">
    <property type="entry name" value="Propionyl-CoA carboxylase subunit alpha"/>
    <property type="match status" value="1"/>
</dbReference>
<dbReference type="AlphaFoldDB" id="A0A5A8DH08"/>
<dbReference type="Pfam" id="PF02786">
    <property type="entry name" value="CPSase_L_D2"/>
    <property type="match status" value="1"/>
</dbReference>
<evidence type="ECO:0000256" key="1">
    <source>
        <dbReference type="ARBA" id="ARBA00001953"/>
    </source>
</evidence>
<dbReference type="InterPro" id="IPR011054">
    <property type="entry name" value="Rudment_hybrid_motif"/>
</dbReference>
<dbReference type="SUPFAM" id="SSF56059">
    <property type="entry name" value="Glutathione synthetase ATP-binding domain-like"/>
    <property type="match status" value="1"/>
</dbReference>
<dbReference type="PANTHER" id="PTHR18866:SF33">
    <property type="entry name" value="METHYLCROTONOYL-COA CARBOXYLASE SUBUNIT ALPHA, MITOCHONDRIAL-RELATED"/>
    <property type="match status" value="1"/>
</dbReference>
<dbReference type="PROSITE" id="PS50975">
    <property type="entry name" value="ATP_GRASP"/>
    <property type="match status" value="1"/>
</dbReference>
<organism evidence="10 11">
    <name type="scientific">Cafeteria roenbergensis</name>
    <name type="common">Marine flagellate</name>
    <dbReference type="NCBI Taxonomy" id="33653"/>
    <lineage>
        <taxon>Eukaryota</taxon>
        <taxon>Sar</taxon>
        <taxon>Stramenopiles</taxon>
        <taxon>Bigyra</taxon>
        <taxon>Opalozoa</taxon>
        <taxon>Bicosoecida</taxon>
        <taxon>Cafeteriaceae</taxon>
        <taxon>Cafeteria</taxon>
    </lineage>
</organism>
<dbReference type="SUPFAM" id="SSF52440">
    <property type="entry name" value="PreATP-grasp domain"/>
    <property type="match status" value="1"/>
</dbReference>
<dbReference type="GO" id="GO:0005739">
    <property type="term" value="C:mitochondrion"/>
    <property type="evidence" value="ECO:0007669"/>
    <property type="project" value="TreeGrafter"/>
</dbReference>
<dbReference type="InterPro" id="IPR005479">
    <property type="entry name" value="CPAse_ATP-bd"/>
</dbReference>
<dbReference type="SUPFAM" id="SSF51246">
    <property type="entry name" value="Rudiment single hybrid motif"/>
    <property type="match status" value="1"/>
</dbReference>
<dbReference type="PROSITE" id="PS00867">
    <property type="entry name" value="CPSASE_2"/>
    <property type="match status" value="1"/>
</dbReference>
<dbReference type="Pfam" id="PF00289">
    <property type="entry name" value="Biotin_carb_N"/>
    <property type="match status" value="1"/>
</dbReference>
<keyword evidence="2" id="KW-0436">Ligase</keyword>
<reference evidence="10 11" key="1">
    <citation type="submission" date="2019-07" db="EMBL/GenBank/DDBJ databases">
        <title>Genomes of Cafeteria roenbergensis.</title>
        <authorList>
            <person name="Fischer M.G."/>
            <person name="Hackl T."/>
            <person name="Roman M."/>
        </authorList>
    </citation>
    <scope>NUCLEOTIDE SEQUENCE [LARGE SCALE GENOMIC DNA]</scope>
    <source>
        <strain evidence="10 11">RCC970-E3</strain>
    </source>
</reference>
<evidence type="ECO:0000259" key="7">
    <source>
        <dbReference type="PROSITE" id="PS50968"/>
    </source>
</evidence>
<dbReference type="InterPro" id="IPR001882">
    <property type="entry name" value="Biotin_BS"/>
</dbReference>
<dbReference type="PROSITE" id="PS00188">
    <property type="entry name" value="BIOTIN"/>
    <property type="match status" value="1"/>
</dbReference>
<dbReference type="Pfam" id="PF00364">
    <property type="entry name" value="Biotin_lipoyl"/>
    <property type="match status" value="1"/>
</dbReference>
<evidence type="ECO:0000256" key="5">
    <source>
        <dbReference type="ARBA" id="ARBA00023267"/>
    </source>
</evidence>
<comment type="caution">
    <text evidence="10">The sequence shown here is derived from an EMBL/GenBank/DDBJ whole genome shotgun (WGS) entry which is preliminary data.</text>
</comment>
<proteinExistence type="predicted"/>
<gene>
    <name evidence="10" type="ORF">FNF28_03700</name>
</gene>
<evidence type="ECO:0000259" key="9">
    <source>
        <dbReference type="PROSITE" id="PS50979"/>
    </source>
</evidence>
<protein>
    <recommendedName>
        <fullName evidence="12">Propionyl-CoA carboxylase alpha chain, mitochondrial</fullName>
    </recommendedName>
</protein>
<dbReference type="GO" id="GO:0005524">
    <property type="term" value="F:ATP binding"/>
    <property type="evidence" value="ECO:0007669"/>
    <property type="project" value="UniProtKB-UniRule"/>
</dbReference>